<dbReference type="EMBL" id="GISG01169188">
    <property type="protein sequence ID" value="MBA4651245.1"/>
    <property type="molecule type" value="Transcribed_RNA"/>
</dbReference>
<reference evidence="1" key="1">
    <citation type="journal article" date="2013" name="J. Plant Res.">
        <title>Effect of fungi and light on seed germination of three Opuntia species from semiarid lands of central Mexico.</title>
        <authorList>
            <person name="Delgado-Sanchez P."/>
            <person name="Jimenez-Bremont J.F."/>
            <person name="Guerrero-Gonzalez Mde L."/>
            <person name="Flores J."/>
        </authorList>
    </citation>
    <scope>NUCLEOTIDE SEQUENCE</scope>
    <source>
        <tissue evidence="1">Cladode</tissue>
    </source>
</reference>
<reference evidence="1" key="2">
    <citation type="submission" date="2020-07" db="EMBL/GenBank/DDBJ databases">
        <authorList>
            <person name="Vera ALvarez R."/>
            <person name="Arias-Moreno D.M."/>
            <person name="Jimenez-Jacinto V."/>
            <person name="Jimenez-Bremont J.F."/>
            <person name="Swaminathan K."/>
            <person name="Moose S.P."/>
            <person name="Guerrero-Gonzalez M.L."/>
            <person name="Marino-Ramirez L."/>
            <person name="Landsman D."/>
            <person name="Rodriguez-Kessler M."/>
            <person name="Delgado-Sanchez P."/>
        </authorList>
    </citation>
    <scope>NUCLEOTIDE SEQUENCE</scope>
    <source>
        <tissue evidence="1">Cladode</tissue>
    </source>
</reference>
<dbReference type="AlphaFoldDB" id="A0A7C9DYJ1"/>
<name>A0A7C9DYJ1_OPUST</name>
<evidence type="ECO:0000313" key="1">
    <source>
        <dbReference type="EMBL" id="MBA4651245.1"/>
    </source>
</evidence>
<proteinExistence type="predicted"/>
<organism evidence="1">
    <name type="scientific">Opuntia streptacantha</name>
    <name type="common">Prickly pear cactus</name>
    <name type="synonym">Opuntia cardona</name>
    <dbReference type="NCBI Taxonomy" id="393608"/>
    <lineage>
        <taxon>Eukaryota</taxon>
        <taxon>Viridiplantae</taxon>
        <taxon>Streptophyta</taxon>
        <taxon>Embryophyta</taxon>
        <taxon>Tracheophyta</taxon>
        <taxon>Spermatophyta</taxon>
        <taxon>Magnoliopsida</taxon>
        <taxon>eudicotyledons</taxon>
        <taxon>Gunneridae</taxon>
        <taxon>Pentapetalae</taxon>
        <taxon>Caryophyllales</taxon>
        <taxon>Cactineae</taxon>
        <taxon>Cactaceae</taxon>
        <taxon>Opuntioideae</taxon>
        <taxon>Opuntia</taxon>
    </lineage>
</organism>
<accession>A0A7C9DYJ1</accession>
<sequence>MCPRNVLWQKGGVRFLLQKRSRMHCTGPQWIQIQKLKPFCRFYTQGSHHQPTSAQTNLLLLFRRSLMHMGLLSTKKQIRLCTQLLLSHSYLQSCLAIGAMVYACYLQHYSLYSGKRSFPVRNWET</sequence>
<protein>
    <submittedName>
        <fullName evidence="1">Uncharacterized protein</fullName>
    </submittedName>
</protein>